<dbReference type="PaxDb" id="3635-A0A1U8P865"/>
<evidence type="ECO:0000256" key="1">
    <source>
        <dbReference type="SAM" id="MobiDB-lite"/>
    </source>
</evidence>
<reference evidence="3" key="2">
    <citation type="submission" date="2025-08" db="UniProtKB">
        <authorList>
            <consortium name="RefSeq"/>
        </authorList>
    </citation>
    <scope>IDENTIFICATION</scope>
</reference>
<feature type="region of interest" description="Disordered" evidence="1">
    <location>
        <begin position="46"/>
        <end position="69"/>
    </location>
</feature>
<protein>
    <submittedName>
        <fullName evidence="3">Uncharacterized protein</fullName>
    </submittedName>
</protein>
<sequence>MVATEYECCVRFEDGLKDSLRVLIAPQKERDFSVLVEKAKIADEAKRAERQNQEKEKNKRELEPSSSVMRPQKKLNLMGQLELGPLLNLLGWRCVGIVVDAIRANASSSYWNCTAAKVVQQPPRGCGQARDGNSMSRRQIAPDIGSSHSYVASTVSEILGIPVESTSSEVTVVSPLGQSIRVSKLFRSIPLEVQGIVFLADLMELSFGEFDLILRMDWLVKHRVSLDCTTKRVVLRTEEDVEVVVIGEFRDFLTNVISALVAEKLVQKEYEAYLAYVSISDSRDFSVKEIRTVRDFLEVFP</sequence>
<dbReference type="KEGG" id="ghi:107956093"/>
<proteinExistence type="predicted"/>
<gene>
    <name evidence="3" type="primary">LOC107956093</name>
</gene>
<reference evidence="2" key="1">
    <citation type="journal article" date="2020" name="Nat. Genet.">
        <title>Genomic diversifications of five Gossypium allopolyploid species and their impact on cotton improvement.</title>
        <authorList>
            <person name="Chen Z.J."/>
            <person name="Sreedasyam A."/>
            <person name="Ando A."/>
            <person name="Song Q."/>
            <person name="De Santiago L.M."/>
            <person name="Hulse-Kemp A.M."/>
            <person name="Ding M."/>
            <person name="Ye W."/>
            <person name="Kirkbride R.C."/>
            <person name="Jenkins J."/>
            <person name="Plott C."/>
            <person name="Lovell J."/>
            <person name="Lin Y.M."/>
            <person name="Vaughn R."/>
            <person name="Liu B."/>
            <person name="Simpson S."/>
            <person name="Scheffler B.E."/>
            <person name="Wen L."/>
            <person name="Saski C.A."/>
            <person name="Grover C.E."/>
            <person name="Hu G."/>
            <person name="Conover J.L."/>
            <person name="Carlson J.W."/>
            <person name="Shu S."/>
            <person name="Boston L.B."/>
            <person name="Williams M."/>
            <person name="Peterson D.G."/>
            <person name="McGee K."/>
            <person name="Jones D.C."/>
            <person name="Wendel J.F."/>
            <person name="Stelly D.M."/>
            <person name="Grimwood J."/>
            <person name="Schmutz J."/>
        </authorList>
    </citation>
    <scope>NUCLEOTIDE SEQUENCE [LARGE SCALE GENOMIC DNA]</scope>
    <source>
        <strain evidence="2">cv. TM-1</strain>
    </source>
</reference>
<dbReference type="PANTHER" id="PTHR15503:SF45">
    <property type="entry name" value="RNA-DIRECTED DNA POLYMERASE HOMOLOG"/>
    <property type="match status" value="1"/>
</dbReference>
<dbReference type="InterPro" id="IPR032567">
    <property type="entry name" value="RTL1-rel"/>
</dbReference>
<organism evidence="2 3">
    <name type="scientific">Gossypium hirsutum</name>
    <name type="common">Upland cotton</name>
    <name type="synonym">Gossypium mexicanum</name>
    <dbReference type="NCBI Taxonomy" id="3635"/>
    <lineage>
        <taxon>Eukaryota</taxon>
        <taxon>Viridiplantae</taxon>
        <taxon>Streptophyta</taxon>
        <taxon>Embryophyta</taxon>
        <taxon>Tracheophyta</taxon>
        <taxon>Spermatophyta</taxon>
        <taxon>Magnoliopsida</taxon>
        <taxon>eudicotyledons</taxon>
        <taxon>Gunneridae</taxon>
        <taxon>Pentapetalae</taxon>
        <taxon>rosids</taxon>
        <taxon>malvids</taxon>
        <taxon>Malvales</taxon>
        <taxon>Malvaceae</taxon>
        <taxon>Malvoideae</taxon>
        <taxon>Gossypium</taxon>
    </lineage>
</organism>
<dbReference type="PANTHER" id="PTHR15503">
    <property type="entry name" value="LDOC1 RELATED"/>
    <property type="match status" value="1"/>
</dbReference>
<evidence type="ECO:0000313" key="2">
    <source>
        <dbReference type="Proteomes" id="UP000818029"/>
    </source>
</evidence>
<evidence type="ECO:0000313" key="3">
    <source>
        <dbReference type="RefSeq" id="XP_016747330.2"/>
    </source>
</evidence>
<accession>A0A1U8P865</accession>
<dbReference type="Gene3D" id="2.40.70.10">
    <property type="entry name" value="Acid Proteases"/>
    <property type="match status" value="1"/>
</dbReference>
<keyword evidence="2" id="KW-1185">Reference proteome</keyword>
<dbReference type="Proteomes" id="UP000818029">
    <property type="component" value="Chromosome A11"/>
</dbReference>
<dbReference type="InterPro" id="IPR021109">
    <property type="entry name" value="Peptidase_aspartic_dom_sf"/>
</dbReference>
<dbReference type="AlphaFoldDB" id="A0A1U8P865"/>
<dbReference type="Pfam" id="PF08284">
    <property type="entry name" value="RVP_2"/>
    <property type="match status" value="1"/>
</dbReference>
<name>A0A1U8P865_GOSHI</name>
<feature type="compositionally biased region" description="Basic and acidic residues" evidence="1">
    <location>
        <begin position="46"/>
        <end position="63"/>
    </location>
</feature>
<dbReference type="CDD" id="cd00303">
    <property type="entry name" value="retropepsin_like"/>
    <property type="match status" value="1"/>
</dbReference>
<dbReference type="RefSeq" id="XP_016747330.2">
    <property type="nucleotide sequence ID" value="XM_016891841.2"/>
</dbReference>
<dbReference type="GeneID" id="107956093"/>